<dbReference type="Proteomes" id="UP000198211">
    <property type="component" value="Unassembled WGS sequence"/>
</dbReference>
<dbReference type="PANTHER" id="PTHR31569">
    <property type="entry name" value="SWIM-TYPE DOMAIN-CONTAINING PROTEIN"/>
    <property type="match status" value="1"/>
</dbReference>
<evidence type="ECO:0000313" key="5">
    <source>
        <dbReference type="Proteomes" id="UP000198211"/>
    </source>
</evidence>
<comment type="caution">
    <text evidence="4">The sequence shown here is derived from an EMBL/GenBank/DDBJ whole genome shotgun (WGS) entry which is preliminary data.</text>
</comment>
<evidence type="ECO:0000259" key="3">
    <source>
        <dbReference type="Pfam" id="PF21056"/>
    </source>
</evidence>
<dbReference type="AlphaFoldDB" id="A0A225X2A3"/>
<gene>
    <name evidence="4" type="ORF">PHMEG_0001748</name>
</gene>
<name>A0A225X2A3_9STRA</name>
<feature type="domain" description="ZSWIM1/3 RNaseH-like" evidence="3">
    <location>
        <begin position="201"/>
        <end position="282"/>
    </location>
</feature>
<proteinExistence type="predicted"/>
<dbReference type="Pfam" id="PF21056">
    <property type="entry name" value="ZSWIM1-3_RNaseH-like"/>
    <property type="match status" value="1"/>
</dbReference>
<dbReference type="PANTHER" id="PTHR31569:SF4">
    <property type="entry name" value="SWIM-TYPE DOMAIN-CONTAINING PROTEIN"/>
    <property type="match status" value="1"/>
</dbReference>
<sequence length="818" mass="93256">MQIRRGGWTLRFLFCRLHWNRISARLPTLMDGPTVIVPKAAIAQIQDYGMSVLKVKKFPSGQYARFKPTNTPSPEDIYRSYPGIRQVPDESPLIPGIEVLVEANAGVSSVYNCIQENSNHRVSMDEPCDEDAKARQVLGVKRSAFTNNLMIICCLYIFDDDAVAELIVDFNLVSSLNVSSLHESARGDTGVSYRERTYACHDKFREVVQMDCTHQTNQLVHALTKFNVSEQYSLIVTNSDWRMVKCMYDFKRPNEHWRFVRIIIVDKDMREIEVIRKKFPEVIAFLSHLHAIKWLHETIRKSKTYEVYEEDVLTQMKHCITNMTYASVEGDYIMHRNEFNSLACRDDRTTRWQYFNTNWNKCREMWVIAFRVESLFEKLKGYLKGHFTMHASLKVLLDYQRPKEEEYKSTVEIPGTLKSVAYCEEMNVALSMTTRWVDAVLKSQYDVTTDSLVATSSAFKKNGSTVTVQHANDEYLLEKTRYSLSEDVCKSLHHPLFVDFVTMVRANSELEGRRFRSPSTFCCQDSQSGSSLNRLAQTRQQAFARISGELTQLNDADFESAMTQLDQWLYNLRNAPEAIAEEYRSPDNSNDGGGGAGGGSSADAETKDNDHDDDAQHDDNLPHENSDEETPAQPSSTSTQGAGNSDHTPNVILTGNIWSVGRPRLNRAKQKEKARTALKEYNQGMKLRASLRECDICEVKSTVEALRPSIRGLGSYIATFQILAKRQGKSIQWRVDDEHVTDRIQYRPLESVVNDAFEKLMGGFAQGEPIDDGGTVNGQVQCRGREVDKYMLLLSKKWDLFEGAIEGNEMDMEPTIHV</sequence>
<keyword evidence="5" id="KW-1185">Reference proteome</keyword>
<dbReference type="EMBL" id="NBNE01000068">
    <property type="protein sequence ID" value="OWZ23378.1"/>
    <property type="molecule type" value="Genomic_DNA"/>
</dbReference>
<protein>
    <recommendedName>
        <fullName evidence="3">ZSWIM1/3 RNaseH-like domain-containing protein</fullName>
    </recommendedName>
</protein>
<feature type="region of interest" description="Disordered" evidence="1">
    <location>
        <begin position="583"/>
        <end position="656"/>
    </location>
</feature>
<dbReference type="OrthoDB" id="92090at2759"/>
<dbReference type="InterPro" id="IPR048324">
    <property type="entry name" value="ZSWIM1-3_RNaseH-like"/>
</dbReference>
<evidence type="ECO:0000256" key="1">
    <source>
        <dbReference type="SAM" id="MobiDB-lite"/>
    </source>
</evidence>
<feature type="compositionally biased region" description="Gly residues" evidence="1">
    <location>
        <begin position="591"/>
        <end position="600"/>
    </location>
</feature>
<evidence type="ECO:0000313" key="4">
    <source>
        <dbReference type="EMBL" id="OWZ23378.1"/>
    </source>
</evidence>
<evidence type="ECO:0000256" key="2">
    <source>
        <dbReference type="SAM" id="SignalP"/>
    </source>
</evidence>
<feature type="chain" id="PRO_5012443373" description="ZSWIM1/3 RNaseH-like domain-containing protein" evidence="2">
    <location>
        <begin position="25"/>
        <end position="818"/>
    </location>
</feature>
<keyword evidence="2" id="KW-0732">Signal</keyword>
<reference evidence="5" key="1">
    <citation type="submission" date="2017-03" db="EMBL/GenBank/DDBJ databases">
        <title>Phytopthora megakarya and P. palmivora, two closely related causual agents of cacao black pod achieved similar genome size and gene model numbers by different mechanisms.</title>
        <authorList>
            <person name="Ali S."/>
            <person name="Shao J."/>
            <person name="Larry D.J."/>
            <person name="Kronmiller B."/>
            <person name="Shen D."/>
            <person name="Strem M.D."/>
            <person name="Melnick R.L."/>
            <person name="Guiltinan M.J."/>
            <person name="Tyler B.M."/>
            <person name="Meinhardt L.W."/>
            <person name="Bailey B.A."/>
        </authorList>
    </citation>
    <scope>NUCLEOTIDE SEQUENCE [LARGE SCALE GENOMIC DNA]</scope>
    <source>
        <strain evidence="5">zdho120</strain>
    </source>
</reference>
<feature type="signal peptide" evidence="2">
    <location>
        <begin position="1"/>
        <end position="24"/>
    </location>
</feature>
<feature type="compositionally biased region" description="Polar residues" evidence="1">
    <location>
        <begin position="632"/>
        <end position="656"/>
    </location>
</feature>
<organism evidence="4 5">
    <name type="scientific">Phytophthora megakarya</name>
    <dbReference type="NCBI Taxonomy" id="4795"/>
    <lineage>
        <taxon>Eukaryota</taxon>
        <taxon>Sar</taxon>
        <taxon>Stramenopiles</taxon>
        <taxon>Oomycota</taxon>
        <taxon>Peronosporomycetes</taxon>
        <taxon>Peronosporales</taxon>
        <taxon>Peronosporaceae</taxon>
        <taxon>Phytophthora</taxon>
    </lineage>
</organism>
<dbReference type="InterPro" id="IPR052579">
    <property type="entry name" value="Zinc_finger_SWIM"/>
</dbReference>
<accession>A0A225X2A3</accession>